<feature type="domain" description="Bacterial type II secretion system protein E" evidence="3">
    <location>
        <begin position="158"/>
        <end position="315"/>
    </location>
</feature>
<reference evidence="4" key="1">
    <citation type="journal article" date="2014" name="Int. J. Syst. Evol. Microbiol.">
        <title>Complete genome sequence of Corynebacterium casei LMG S-19264T (=DSM 44701T), isolated from a smear-ripened cheese.</title>
        <authorList>
            <consortium name="US DOE Joint Genome Institute (JGI-PGF)"/>
            <person name="Walter F."/>
            <person name="Albersmeier A."/>
            <person name="Kalinowski J."/>
            <person name="Ruckert C."/>
        </authorList>
    </citation>
    <scope>NUCLEOTIDE SEQUENCE</scope>
    <source>
        <strain evidence="4">VKM B-2484</strain>
    </source>
</reference>
<sequence length="355" mass="38950">MNAPARNLTVFLDRALGPIRPWLDDDQVVEICANGPGEVWVERFGQAAMECHPVPELTELAIRHLAERIAGHSGQSVNEEHPLLSAALPTGERFQGVMPPATTAGGAFAIRKQVIKEMRLDDYRRLGSFEKVATVTEGELSDVDRQLCAHLDAGRIENFIRLAVVNRYSILLSGGTSSGKTTFLNAILKEVPVEERIVTIEDTREVNPIQRNYLPLVASKGDQGEARVTVETLLQASMRLRPDRIFLGEIRGAEAYSFLRAINTGHPGSITTVHADSPAGAFEQLALMVMQAGLGLRRDEIVGYIKSVLPIVIQQTKVGGWRGTSAVYFSRMAEWRAERAGGTGRKAGHGPRRRL</sequence>
<protein>
    <recommendedName>
        <fullName evidence="2">Type IV secretion system protein</fullName>
    </recommendedName>
</protein>
<dbReference type="AlphaFoldDB" id="A0A9W6MXU3"/>
<keyword evidence="2" id="KW-0547">Nucleotide-binding</keyword>
<dbReference type="PANTHER" id="PTHR30486:SF6">
    <property type="entry name" value="TYPE IV PILUS RETRACTATION ATPASE PILT"/>
    <property type="match status" value="1"/>
</dbReference>
<comment type="function">
    <text evidence="2">Part of the Type IV secretion system.</text>
</comment>
<dbReference type="SUPFAM" id="SSF52540">
    <property type="entry name" value="P-loop containing nucleoside triphosphate hydrolases"/>
    <property type="match status" value="1"/>
</dbReference>
<dbReference type="GO" id="GO:0016887">
    <property type="term" value="F:ATP hydrolysis activity"/>
    <property type="evidence" value="ECO:0007669"/>
    <property type="project" value="InterPro"/>
</dbReference>
<reference evidence="4" key="2">
    <citation type="submission" date="2023-01" db="EMBL/GenBank/DDBJ databases">
        <authorList>
            <person name="Sun Q."/>
            <person name="Evtushenko L."/>
        </authorList>
    </citation>
    <scope>NUCLEOTIDE SEQUENCE</scope>
    <source>
        <strain evidence="4">VKM B-2484</strain>
    </source>
</reference>
<comment type="subcellular location">
    <subcellularLocation>
        <location evidence="2">Cytoplasm</location>
    </subcellularLocation>
</comment>
<evidence type="ECO:0000256" key="1">
    <source>
        <dbReference type="ARBA" id="ARBA00006611"/>
    </source>
</evidence>
<dbReference type="GO" id="GO:0043684">
    <property type="term" value="C:type IV secretion system complex"/>
    <property type="evidence" value="ECO:0007669"/>
    <property type="project" value="UniProtKB-UniRule"/>
</dbReference>
<dbReference type="Proteomes" id="UP001143370">
    <property type="component" value="Unassembled WGS sequence"/>
</dbReference>
<keyword evidence="5" id="KW-1185">Reference proteome</keyword>
<evidence type="ECO:0000313" key="5">
    <source>
        <dbReference type="Proteomes" id="UP001143370"/>
    </source>
</evidence>
<keyword evidence="2" id="KW-0067">ATP-binding</keyword>
<name>A0A9W6MXU3_9HYPH</name>
<evidence type="ECO:0000259" key="3">
    <source>
        <dbReference type="Pfam" id="PF00437"/>
    </source>
</evidence>
<dbReference type="GO" id="GO:0005524">
    <property type="term" value="F:ATP binding"/>
    <property type="evidence" value="ECO:0007669"/>
    <property type="project" value="UniProtKB-UniRule"/>
</dbReference>
<dbReference type="Gene3D" id="3.40.50.300">
    <property type="entry name" value="P-loop containing nucleotide triphosphate hydrolases"/>
    <property type="match status" value="1"/>
</dbReference>
<gene>
    <name evidence="4" type="ORF">GCM10017643_03720</name>
</gene>
<comment type="caution">
    <text evidence="4">The sequence shown here is derived from an EMBL/GenBank/DDBJ whole genome shotgun (WGS) entry which is preliminary data.</text>
</comment>
<dbReference type="Pfam" id="PF00437">
    <property type="entry name" value="T2SSE"/>
    <property type="match status" value="1"/>
</dbReference>
<evidence type="ECO:0000256" key="2">
    <source>
        <dbReference type="RuleBase" id="RU366071"/>
    </source>
</evidence>
<dbReference type="GO" id="GO:0044097">
    <property type="term" value="P:secretion by the type IV secretion system"/>
    <property type="evidence" value="ECO:0007669"/>
    <property type="project" value="InterPro"/>
</dbReference>
<dbReference type="InterPro" id="IPR027417">
    <property type="entry name" value="P-loop_NTPase"/>
</dbReference>
<dbReference type="InterPro" id="IPR014155">
    <property type="entry name" value="VirB11"/>
</dbReference>
<dbReference type="PANTHER" id="PTHR30486">
    <property type="entry name" value="TWITCHING MOTILITY PROTEIN PILT"/>
    <property type="match status" value="1"/>
</dbReference>
<keyword evidence="2" id="KW-0963">Cytoplasm</keyword>
<dbReference type="InterPro" id="IPR001482">
    <property type="entry name" value="T2SS/T4SS_dom"/>
</dbReference>
<comment type="similarity">
    <text evidence="1 2">Belongs to the GSP E family.</text>
</comment>
<accession>A0A9W6MXU3</accession>
<evidence type="ECO:0000313" key="4">
    <source>
        <dbReference type="EMBL" id="GLK70257.1"/>
    </source>
</evidence>
<dbReference type="GO" id="GO:0005737">
    <property type="term" value="C:cytoplasm"/>
    <property type="evidence" value="ECO:0007669"/>
    <property type="project" value="UniProtKB-SubCell"/>
</dbReference>
<proteinExistence type="inferred from homology"/>
<dbReference type="NCBIfam" id="TIGR02788">
    <property type="entry name" value="VirB11"/>
    <property type="match status" value="1"/>
</dbReference>
<dbReference type="InterPro" id="IPR050921">
    <property type="entry name" value="T4SS_GSP_E_ATPase"/>
</dbReference>
<dbReference type="RefSeq" id="WP_213375272.1">
    <property type="nucleotide sequence ID" value="NZ_BSFJ01000002.1"/>
</dbReference>
<dbReference type="CDD" id="cd01130">
    <property type="entry name" value="VirB11-like_ATPase"/>
    <property type="match status" value="1"/>
</dbReference>
<dbReference type="Gene3D" id="3.30.450.90">
    <property type="match status" value="1"/>
</dbReference>
<dbReference type="EMBL" id="BSFJ01000002">
    <property type="protein sequence ID" value="GLK70257.1"/>
    <property type="molecule type" value="Genomic_DNA"/>
</dbReference>
<organism evidence="4 5">
    <name type="scientific">Ancylobacter dichloromethanicus</name>
    <dbReference type="NCBI Taxonomy" id="518825"/>
    <lineage>
        <taxon>Bacteria</taxon>
        <taxon>Pseudomonadati</taxon>
        <taxon>Pseudomonadota</taxon>
        <taxon>Alphaproteobacteria</taxon>
        <taxon>Hyphomicrobiales</taxon>
        <taxon>Xanthobacteraceae</taxon>
        <taxon>Ancylobacter</taxon>
    </lineage>
</organism>